<comment type="subcellular location">
    <subcellularLocation>
        <location evidence="1">Nucleus</location>
    </subcellularLocation>
</comment>
<accession>W6YMM9</accession>
<dbReference type="GO" id="GO:0005634">
    <property type="term" value="C:nucleus"/>
    <property type="evidence" value="ECO:0007669"/>
    <property type="project" value="UniProtKB-SubCell"/>
</dbReference>
<keyword evidence="2" id="KW-0539">Nucleus</keyword>
<organism evidence="4 5">
    <name type="scientific">Cochliobolus carbonum (strain 26-R-13)</name>
    <name type="common">Maize leaf spot fungus</name>
    <name type="synonym">Bipolaris zeicola</name>
    <dbReference type="NCBI Taxonomy" id="930089"/>
    <lineage>
        <taxon>Eukaryota</taxon>
        <taxon>Fungi</taxon>
        <taxon>Dikarya</taxon>
        <taxon>Ascomycota</taxon>
        <taxon>Pezizomycotina</taxon>
        <taxon>Dothideomycetes</taxon>
        <taxon>Pleosporomycetidae</taxon>
        <taxon>Pleosporales</taxon>
        <taxon>Pleosporineae</taxon>
        <taxon>Pleosporaceae</taxon>
        <taxon>Bipolaris</taxon>
    </lineage>
</organism>
<reference evidence="4 5" key="1">
    <citation type="journal article" date="2013" name="PLoS Genet.">
        <title>Comparative genome structure, secondary metabolite, and effector coding capacity across Cochliobolus pathogens.</title>
        <authorList>
            <person name="Condon B.J."/>
            <person name="Leng Y."/>
            <person name="Wu D."/>
            <person name="Bushley K.E."/>
            <person name="Ohm R.A."/>
            <person name="Otillar R."/>
            <person name="Martin J."/>
            <person name="Schackwitz W."/>
            <person name="Grimwood J."/>
            <person name="MohdZainudin N."/>
            <person name="Xue C."/>
            <person name="Wang R."/>
            <person name="Manning V.A."/>
            <person name="Dhillon B."/>
            <person name="Tu Z.J."/>
            <person name="Steffenson B.J."/>
            <person name="Salamov A."/>
            <person name="Sun H."/>
            <person name="Lowry S."/>
            <person name="LaButti K."/>
            <person name="Han J."/>
            <person name="Copeland A."/>
            <person name="Lindquist E."/>
            <person name="Barry K."/>
            <person name="Schmutz J."/>
            <person name="Baker S.E."/>
            <person name="Ciuffetti L.M."/>
            <person name="Grigoriev I.V."/>
            <person name="Zhong S."/>
            <person name="Turgeon B.G."/>
        </authorList>
    </citation>
    <scope>NUCLEOTIDE SEQUENCE [LARGE SCALE GENOMIC DNA]</scope>
    <source>
        <strain evidence="4 5">26-R-13</strain>
    </source>
</reference>
<feature type="compositionally biased region" description="Basic residues" evidence="3">
    <location>
        <begin position="146"/>
        <end position="155"/>
    </location>
</feature>
<evidence type="ECO:0000256" key="1">
    <source>
        <dbReference type="ARBA" id="ARBA00004123"/>
    </source>
</evidence>
<feature type="compositionally biased region" description="Low complexity" evidence="3">
    <location>
        <begin position="134"/>
        <end position="145"/>
    </location>
</feature>
<name>W6YMM9_COCC2</name>
<evidence type="ECO:0000313" key="5">
    <source>
        <dbReference type="Proteomes" id="UP000053841"/>
    </source>
</evidence>
<dbReference type="RefSeq" id="XP_007706565.1">
    <property type="nucleotide sequence ID" value="XM_007708375.1"/>
</dbReference>
<dbReference type="GO" id="GO:0006355">
    <property type="term" value="P:regulation of DNA-templated transcription"/>
    <property type="evidence" value="ECO:0007669"/>
    <property type="project" value="InterPro"/>
</dbReference>
<dbReference type="PROSITE" id="PS00354">
    <property type="entry name" value="HMGI_Y"/>
    <property type="match status" value="1"/>
</dbReference>
<dbReference type="Proteomes" id="UP000053841">
    <property type="component" value="Unassembled WGS sequence"/>
</dbReference>
<dbReference type="eggNOG" id="ENOG502TDF1">
    <property type="taxonomic scope" value="Eukaryota"/>
</dbReference>
<dbReference type="HOGENOM" id="CLU_091797_0_0_1"/>
<sequence>MPPKKDTTGEDANVLLPGFTDKETKLIAAAFLSSIGPDKFDYETMAALTKNTAGSLKKMWPPVKRKPMESHPPFAKFLGQSNGDATASTSEAPKLPAAPKSRKRKPADEASEDPAKPEPDSSEPDKKPTKKKAATTTAAAAAATTKKGRGRPKKQPKIESTDEENSADGGDGRGEFTSKRAVQRWLQSTDYE</sequence>
<feature type="region of interest" description="Disordered" evidence="3">
    <location>
        <begin position="53"/>
        <end position="192"/>
    </location>
</feature>
<dbReference type="EMBL" id="KI964538">
    <property type="protein sequence ID" value="EUC39085.1"/>
    <property type="molecule type" value="Genomic_DNA"/>
</dbReference>
<dbReference type="OrthoDB" id="3796455at2759"/>
<evidence type="ECO:0000256" key="2">
    <source>
        <dbReference type="ARBA" id="ARBA00023242"/>
    </source>
</evidence>
<feature type="compositionally biased region" description="Basic and acidic residues" evidence="3">
    <location>
        <begin position="113"/>
        <end position="127"/>
    </location>
</feature>
<evidence type="ECO:0000313" key="4">
    <source>
        <dbReference type="EMBL" id="EUC39085.1"/>
    </source>
</evidence>
<evidence type="ECO:0000256" key="3">
    <source>
        <dbReference type="SAM" id="MobiDB-lite"/>
    </source>
</evidence>
<gene>
    <name evidence="4" type="ORF">COCCADRAFT_81142</name>
</gene>
<keyword evidence="5" id="KW-1185">Reference proteome</keyword>
<feature type="compositionally biased region" description="Polar residues" evidence="3">
    <location>
        <begin position="79"/>
        <end position="91"/>
    </location>
</feature>
<proteinExistence type="predicted"/>
<dbReference type="KEGG" id="bze:COCCADRAFT_81142"/>
<dbReference type="InterPro" id="IPR000637">
    <property type="entry name" value="HMGI/Y_DNA-bd_CS"/>
</dbReference>
<protein>
    <submittedName>
        <fullName evidence="4">Uncharacterized protein</fullName>
    </submittedName>
</protein>
<dbReference type="AlphaFoldDB" id="W6YMM9"/>
<dbReference type="GeneID" id="19151110"/>